<evidence type="ECO:0000313" key="2">
    <source>
        <dbReference type="Proteomes" id="UP000298471"/>
    </source>
</evidence>
<name>A0A4Z0QFJ1_9BACT</name>
<sequence>MEATDRKIVDTSLDQLRSLHQNIGKLWPADTLAAFYYEVLSGTIARHGPEVAQAISAILSEKFDNASKAHASLGQLGMNASAADESSTTGS</sequence>
<keyword evidence="2" id="KW-1185">Reference proteome</keyword>
<comment type="caution">
    <text evidence="1">The sequence shown here is derived from an EMBL/GenBank/DDBJ whole genome shotgun (WGS) entry which is preliminary data.</text>
</comment>
<protein>
    <submittedName>
        <fullName evidence="1">Uncharacterized protein</fullName>
    </submittedName>
</protein>
<dbReference type="OrthoDB" id="885436at2"/>
<proteinExistence type="predicted"/>
<accession>A0A4Z0QFJ1</accession>
<dbReference type="AlphaFoldDB" id="A0A4Z0QFJ1"/>
<dbReference type="EMBL" id="SRMB01000001">
    <property type="protein sequence ID" value="TGE28524.1"/>
    <property type="molecule type" value="Genomic_DNA"/>
</dbReference>
<dbReference type="Proteomes" id="UP000298471">
    <property type="component" value="Unassembled WGS sequence"/>
</dbReference>
<reference evidence="1 2" key="1">
    <citation type="submission" date="2019-04" db="EMBL/GenBank/DDBJ databases">
        <authorList>
            <person name="Feng G."/>
            <person name="Zhang J."/>
            <person name="Zhu H."/>
        </authorList>
    </citation>
    <scope>NUCLEOTIDE SEQUENCE [LARGE SCALE GENOMIC DNA]</scope>
    <source>
        <strain evidence="1 2">9PBR-1</strain>
    </source>
</reference>
<gene>
    <name evidence="1" type="ORF">E5K02_03390</name>
</gene>
<organism evidence="1 2">
    <name type="scientific">Hymenobacter metallicola</name>
    <dbReference type="NCBI Taxonomy" id="2563114"/>
    <lineage>
        <taxon>Bacteria</taxon>
        <taxon>Pseudomonadati</taxon>
        <taxon>Bacteroidota</taxon>
        <taxon>Cytophagia</taxon>
        <taxon>Cytophagales</taxon>
        <taxon>Hymenobacteraceae</taxon>
        <taxon>Hymenobacter</taxon>
    </lineage>
</organism>
<dbReference type="RefSeq" id="WP_135392077.1">
    <property type="nucleotide sequence ID" value="NZ_SRMB01000001.1"/>
</dbReference>
<evidence type="ECO:0000313" key="1">
    <source>
        <dbReference type="EMBL" id="TGE28524.1"/>
    </source>
</evidence>